<accession>A0A1M7BEI6</accession>
<dbReference type="Proteomes" id="UP000189935">
    <property type="component" value="Chromosome I"/>
</dbReference>
<feature type="domain" description="Methyltransferase putative zinc binding" evidence="1">
    <location>
        <begin position="7"/>
        <end position="68"/>
    </location>
</feature>
<feature type="domain" description="C-methyltransferase" evidence="2">
    <location>
        <begin position="247"/>
        <end position="405"/>
    </location>
</feature>
<dbReference type="InterPro" id="IPR038576">
    <property type="entry name" value="Methyltransf_Zn-bd_dom_put_sf"/>
</dbReference>
<dbReference type="InterPro" id="IPR029063">
    <property type="entry name" value="SAM-dependent_MTases_sf"/>
</dbReference>
<dbReference type="PANTHER" id="PTHR43861:SF5">
    <property type="entry name" value="BLL5978 PROTEIN"/>
    <property type="match status" value="1"/>
</dbReference>
<dbReference type="InterPro" id="IPR013691">
    <property type="entry name" value="MeTrfase_14"/>
</dbReference>
<gene>
    <name evidence="3" type="ORF">SAMN05444159_6130</name>
</gene>
<organism evidence="3 4">
    <name type="scientific">Bradyrhizobium lablabi</name>
    <dbReference type="NCBI Taxonomy" id="722472"/>
    <lineage>
        <taxon>Bacteria</taxon>
        <taxon>Pseudomonadati</taxon>
        <taxon>Pseudomonadota</taxon>
        <taxon>Alphaproteobacteria</taxon>
        <taxon>Hyphomicrobiales</taxon>
        <taxon>Nitrobacteraceae</taxon>
        <taxon>Bradyrhizobium</taxon>
    </lineage>
</organism>
<dbReference type="Gene3D" id="3.40.50.720">
    <property type="entry name" value="NAD(P)-binding Rossmann-like Domain"/>
    <property type="match status" value="1"/>
</dbReference>
<sequence>MKAMGKCRFCDAPLSETFVDLGMMPLSNSFVPPERCLAPDMTLPLHALVCEACWLVQIPEFESPENIFSDYLYFSSYSDLWLKHSAAYCQQMIERFGIGQASMVVEIASNDGYLLKNFVHRGIPALGIEPAANVAEVARSQGVPTEILFFGVDTARSLSANGISADLMTANNVLAHVPDINDFVAGFRILLKPEGVATFEFPSLERLISERQFDTIYHEHFSYLSLLVVSRIFQAHGLRVFDIESLPTHGGSLRVYVCRNEARHAPTARVDQQFRTELDAGLERIGTYRAFARSVVEAKIDLLSFFVNAHRAGKRVVGYGAPAKANTLLNFCGIGPELLEFTVDRSPHKQGRLMPGSRIPIRAPDKIFEVRPDYVLILPWNLQSEIVQSLAGIREWGGRFVVPIPSARILP</sequence>
<protein>
    <submittedName>
        <fullName evidence="3">Methyltransferase domain-containing protein</fullName>
    </submittedName>
</protein>
<dbReference type="SUPFAM" id="SSF53335">
    <property type="entry name" value="S-adenosyl-L-methionine-dependent methyltransferases"/>
    <property type="match status" value="1"/>
</dbReference>
<reference evidence="3 4" key="1">
    <citation type="submission" date="2016-11" db="EMBL/GenBank/DDBJ databases">
        <authorList>
            <person name="Jaros S."/>
            <person name="Januszkiewicz K."/>
            <person name="Wedrychowicz H."/>
        </authorList>
    </citation>
    <scope>NUCLEOTIDE SEQUENCE [LARGE SCALE GENOMIC DNA]</scope>
    <source>
        <strain evidence="3 4">GAS499</strain>
    </source>
</reference>
<keyword evidence="3" id="KW-0808">Transferase</keyword>
<dbReference type="AlphaFoldDB" id="A0A1M7BEI6"/>
<dbReference type="Gene3D" id="3.40.50.150">
    <property type="entry name" value="Vaccinia Virus protein VP39"/>
    <property type="match status" value="1"/>
</dbReference>
<dbReference type="Gene3D" id="6.20.50.110">
    <property type="entry name" value="Methyltransferase, zinc-binding domain"/>
    <property type="match status" value="1"/>
</dbReference>
<dbReference type="Pfam" id="PF08421">
    <property type="entry name" value="Methyltransf_13"/>
    <property type="match status" value="1"/>
</dbReference>
<dbReference type="PANTHER" id="PTHR43861">
    <property type="entry name" value="TRANS-ACONITATE 2-METHYLTRANSFERASE-RELATED"/>
    <property type="match status" value="1"/>
</dbReference>
<dbReference type="Pfam" id="PF13489">
    <property type="entry name" value="Methyltransf_23"/>
    <property type="match status" value="1"/>
</dbReference>
<evidence type="ECO:0000313" key="3">
    <source>
        <dbReference type="EMBL" id="SHL53445.1"/>
    </source>
</evidence>
<evidence type="ECO:0000259" key="2">
    <source>
        <dbReference type="Pfam" id="PF08484"/>
    </source>
</evidence>
<dbReference type="EMBL" id="LT670844">
    <property type="protein sequence ID" value="SHL53445.1"/>
    <property type="molecule type" value="Genomic_DNA"/>
</dbReference>
<evidence type="ECO:0000313" key="4">
    <source>
        <dbReference type="Proteomes" id="UP000189935"/>
    </source>
</evidence>
<dbReference type="InterPro" id="IPR013630">
    <property type="entry name" value="Methyltransf_Zn-bd_dom_put"/>
</dbReference>
<dbReference type="GO" id="GO:0032259">
    <property type="term" value="P:methylation"/>
    <property type="evidence" value="ECO:0007669"/>
    <property type="project" value="UniProtKB-KW"/>
</dbReference>
<keyword evidence="3" id="KW-0489">Methyltransferase</keyword>
<evidence type="ECO:0000259" key="1">
    <source>
        <dbReference type="Pfam" id="PF08421"/>
    </source>
</evidence>
<name>A0A1M7BEI6_9BRAD</name>
<dbReference type="GO" id="GO:0008168">
    <property type="term" value="F:methyltransferase activity"/>
    <property type="evidence" value="ECO:0007669"/>
    <property type="project" value="UniProtKB-KW"/>
</dbReference>
<proteinExistence type="predicted"/>
<dbReference type="Pfam" id="PF08484">
    <property type="entry name" value="Methyltransf_14"/>
    <property type="match status" value="1"/>
</dbReference>